<dbReference type="FunFam" id="3.40.50.150:FF:000288">
    <property type="entry name" value="Spermine/spermidine synthase, putative"/>
    <property type="match status" value="1"/>
</dbReference>
<proteinExistence type="inferred from homology"/>
<dbReference type="InterPro" id="IPR051419">
    <property type="entry name" value="Lys/N-term_MeTrsfase_sf"/>
</dbReference>
<reference evidence="6 7" key="1">
    <citation type="journal article" date="2014" name="BMC Genomics">
        <title>Comparative genome sequencing reveals chemotype-specific gene clusters in the toxigenic black mold Stachybotrys.</title>
        <authorList>
            <person name="Semeiks J."/>
            <person name="Borek D."/>
            <person name="Otwinowski Z."/>
            <person name="Grishin N.V."/>
        </authorList>
    </citation>
    <scope>NUCLEOTIDE SEQUENCE [LARGE SCALE GENOMIC DNA]</scope>
    <source>
        <strain evidence="7">CBS 109288 / IBT 7711</strain>
    </source>
</reference>
<dbReference type="PANTHER" id="PTHR12176:SF59">
    <property type="entry name" value="METHYLTRANSFERASE DOMAIN-CONTAINING PROTEIN-RELATED"/>
    <property type="match status" value="1"/>
</dbReference>
<accession>A0A084AV33</accession>
<feature type="transmembrane region" description="Helical" evidence="5">
    <location>
        <begin position="92"/>
        <end position="111"/>
    </location>
</feature>
<evidence type="ECO:0008006" key="8">
    <source>
        <dbReference type="Google" id="ProtNLM"/>
    </source>
</evidence>
<feature type="transmembrane region" description="Helical" evidence="5">
    <location>
        <begin position="58"/>
        <end position="80"/>
    </location>
</feature>
<dbReference type="GO" id="GO:0032259">
    <property type="term" value="P:methylation"/>
    <property type="evidence" value="ECO:0007669"/>
    <property type="project" value="UniProtKB-KW"/>
</dbReference>
<dbReference type="NCBIfam" id="NF037959">
    <property type="entry name" value="MFS_SpdSyn"/>
    <property type="match status" value="1"/>
</dbReference>
<evidence type="ECO:0000256" key="2">
    <source>
        <dbReference type="ARBA" id="ARBA00022603"/>
    </source>
</evidence>
<dbReference type="HOGENOM" id="CLU_017511_2_0_1"/>
<dbReference type="EMBL" id="KL648535">
    <property type="protein sequence ID" value="KEY69162.1"/>
    <property type="molecule type" value="Genomic_DNA"/>
</dbReference>
<gene>
    <name evidence="6" type="ORF">S7711_04944</name>
</gene>
<evidence type="ECO:0000256" key="1">
    <source>
        <dbReference type="ARBA" id="ARBA00008361"/>
    </source>
</evidence>
<dbReference type="OrthoDB" id="2016285at2759"/>
<keyword evidence="5" id="KW-0812">Transmembrane</keyword>
<name>A0A084AV33_STACB</name>
<dbReference type="PANTHER" id="PTHR12176">
    <property type="entry name" value="SAM-DEPENDENT METHYLTRANSFERASE SUPERFAMILY PROTEIN"/>
    <property type="match status" value="1"/>
</dbReference>
<keyword evidence="7" id="KW-1185">Reference proteome</keyword>
<keyword evidence="2" id="KW-0489">Methyltransferase</keyword>
<evidence type="ECO:0000256" key="4">
    <source>
        <dbReference type="SAM" id="MobiDB-lite"/>
    </source>
</evidence>
<keyword evidence="5" id="KW-1133">Transmembrane helix</keyword>
<dbReference type="CDD" id="cd02440">
    <property type="entry name" value="AdoMet_MTases"/>
    <property type="match status" value="1"/>
</dbReference>
<comment type="similarity">
    <text evidence="1">Belongs to the methyltransferase superfamily.</text>
</comment>
<dbReference type="InterPro" id="IPR029063">
    <property type="entry name" value="SAM-dependent_MTases_sf"/>
</dbReference>
<keyword evidence="3" id="KW-0808">Transferase</keyword>
<dbReference type="SUPFAM" id="SSF53335">
    <property type="entry name" value="S-adenosyl-L-methionine-dependent methyltransferases"/>
    <property type="match status" value="1"/>
</dbReference>
<sequence length="592" mass="65374">MSSRRSKTKADKAASPAAPRQAKPQDANYKKHEADLINLANKAKANTWDKKAVQQTYIVFKALTLIALLATYSNVSQLALSPVYGSIPSAIYHYKLTIAGCFIGWSTNVILNDNLPIKTEEILPVYALTIPAIQAILYGFSDQLGPRWGPVVTEALTLGPVTILSAATIADYLTQIEIGWLPSSIAESLPGIASWGILRLAEKEVAGFLSSHVGTAFVYTRLGLELVLAGLYTIFAPSRWVLLALPALFHTAFLNPHVQTTTAMASLQEALTAQNITLIDRQESVTGYISVIENSAIGWRLMRCDHSLLGGEWVYIRGVPIPVKEPVYSVFLMLEAVRLVETEVPVADKNAKALVIGLGVGTTPTALVDHGINTTVVEIDPVVHDFAVRHFGLRENNPAVLEDAVSYTTKLVKEAPETYDYIVHDVFTGGAEPVDLFTLEFLQGLNSLLKPEGVIAINYAGDFRLPAPRVVVRTILEVFPACRVFRESAADEETADKQGQDFINTVIFCRKIDAPLTFRPAVEADYLKTRGRAIYLEPKFEVDVQELLGAQDEWGILRKNRTEMMAEWHVTSATGHWRIMRQVVPPRVWELW</sequence>
<organism evidence="6 7">
    <name type="scientific">Stachybotrys chartarum (strain CBS 109288 / IBT 7711)</name>
    <name type="common">Toxic black mold</name>
    <name type="synonym">Stilbospora chartarum</name>
    <dbReference type="NCBI Taxonomy" id="1280523"/>
    <lineage>
        <taxon>Eukaryota</taxon>
        <taxon>Fungi</taxon>
        <taxon>Dikarya</taxon>
        <taxon>Ascomycota</taxon>
        <taxon>Pezizomycotina</taxon>
        <taxon>Sordariomycetes</taxon>
        <taxon>Hypocreomycetidae</taxon>
        <taxon>Hypocreales</taxon>
        <taxon>Stachybotryaceae</taxon>
        <taxon>Stachybotrys</taxon>
    </lineage>
</organism>
<dbReference type="Proteomes" id="UP000028045">
    <property type="component" value="Unassembled WGS sequence"/>
</dbReference>
<dbReference type="GO" id="GO:0008168">
    <property type="term" value="F:methyltransferase activity"/>
    <property type="evidence" value="ECO:0007669"/>
    <property type="project" value="UniProtKB-KW"/>
</dbReference>
<dbReference type="AlphaFoldDB" id="A0A084AV33"/>
<evidence type="ECO:0000256" key="5">
    <source>
        <dbReference type="SAM" id="Phobius"/>
    </source>
</evidence>
<evidence type="ECO:0000313" key="7">
    <source>
        <dbReference type="Proteomes" id="UP000028045"/>
    </source>
</evidence>
<evidence type="ECO:0000313" key="6">
    <source>
        <dbReference type="EMBL" id="KEY69162.1"/>
    </source>
</evidence>
<feature type="region of interest" description="Disordered" evidence="4">
    <location>
        <begin position="1"/>
        <end position="29"/>
    </location>
</feature>
<dbReference type="Pfam" id="PF01564">
    <property type="entry name" value="Spermine_synth"/>
    <property type="match status" value="1"/>
</dbReference>
<dbReference type="Gene3D" id="3.40.50.150">
    <property type="entry name" value="Vaccinia Virus protein VP39"/>
    <property type="match status" value="1"/>
</dbReference>
<keyword evidence="5" id="KW-0472">Membrane</keyword>
<protein>
    <recommendedName>
        <fullName evidence="8">PABS domain-containing protein</fullName>
    </recommendedName>
</protein>
<evidence type="ECO:0000256" key="3">
    <source>
        <dbReference type="ARBA" id="ARBA00022679"/>
    </source>
</evidence>